<evidence type="ECO:0000313" key="10">
    <source>
        <dbReference type="EMBL" id="KAF5310361.1"/>
    </source>
</evidence>
<proteinExistence type="predicted"/>
<dbReference type="Gene3D" id="4.10.240.10">
    <property type="entry name" value="Zn(2)-C6 fungal-type DNA-binding domain"/>
    <property type="match status" value="1"/>
</dbReference>
<feature type="region of interest" description="Disordered" evidence="8">
    <location>
        <begin position="609"/>
        <end position="656"/>
    </location>
</feature>
<dbReference type="GO" id="GO:0006351">
    <property type="term" value="P:DNA-templated transcription"/>
    <property type="evidence" value="ECO:0007669"/>
    <property type="project" value="InterPro"/>
</dbReference>
<evidence type="ECO:0000313" key="11">
    <source>
        <dbReference type="Proteomes" id="UP000541558"/>
    </source>
</evidence>
<feature type="region of interest" description="Disordered" evidence="8">
    <location>
        <begin position="1312"/>
        <end position="1345"/>
    </location>
</feature>
<name>A0A8H5ES56_9AGAR</name>
<dbReference type="Pfam" id="PF00172">
    <property type="entry name" value="Zn_clus"/>
    <property type="match status" value="1"/>
</dbReference>
<organism evidence="10 11">
    <name type="scientific">Ephemerocybe angulata</name>
    <dbReference type="NCBI Taxonomy" id="980116"/>
    <lineage>
        <taxon>Eukaryota</taxon>
        <taxon>Fungi</taxon>
        <taxon>Dikarya</taxon>
        <taxon>Basidiomycota</taxon>
        <taxon>Agaricomycotina</taxon>
        <taxon>Agaricomycetes</taxon>
        <taxon>Agaricomycetidae</taxon>
        <taxon>Agaricales</taxon>
        <taxon>Agaricineae</taxon>
        <taxon>Psathyrellaceae</taxon>
        <taxon>Ephemerocybe</taxon>
    </lineage>
</organism>
<feature type="compositionally biased region" description="Low complexity" evidence="8">
    <location>
        <begin position="463"/>
        <end position="492"/>
    </location>
</feature>
<dbReference type="EMBL" id="JAACJK010000230">
    <property type="protein sequence ID" value="KAF5310361.1"/>
    <property type="molecule type" value="Genomic_DNA"/>
</dbReference>
<dbReference type="SMART" id="SM00066">
    <property type="entry name" value="GAL4"/>
    <property type="match status" value="1"/>
</dbReference>
<accession>A0A8H5ES56</accession>
<dbReference type="OrthoDB" id="2154091at2759"/>
<evidence type="ECO:0000256" key="2">
    <source>
        <dbReference type="ARBA" id="ARBA00022723"/>
    </source>
</evidence>
<keyword evidence="2" id="KW-0479">Metal-binding</keyword>
<keyword evidence="7" id="KW-0539">Nucleus</keyword>
<keyword evidence="4" id="KW-0805">Transcription regulation</keyword>
<dbReference type="InterPro" id="IPR051615">
    <property type="entry name" value="Transcr_Regulatory_Elem"/>
</dbReference>
<sequence>MSMQVDTIPGPSACINGTPLPSAHHPVAGPSTLAGSRHVLVHELSSTSAGGDVHAPVFNFNGLVEMKNPSFGRYPPGIMSRDSSPQALLPSPQRFAIIRALASLLIWMRGPAARQELLNQSPPSSDSAPASAPHPDASAQGDHRLPEPQAGATTQAPHSSFGEPTQEDVHMSLLQEIDLQSVDWQRLRTPEVYVFRMLNAMKGLPCWEPNPQGRFSGPEGVVPGDVGTYSVADGFKKTFNIWNDDEAIRSTASRCGIIYHTPEGRETTRVQVLGKGDAVTQGPSASTIFRSNSDKHIECFEFGCQSQTQGAILALPSPADRERLEDHTALRDHIIQHAELLYRHSNSLRRISEDEALYIITGCIKSEDWGLAAFSNPMIPPNDIIKLEQLSGSKDSATFGKPSTFFAWTQKGTSEARFGESQKVGVKNQSLFLEGFKLDFSQEFRLRMKQEFYYKSKGGSGGFNSNTNSSSGGSGPSSFGDSSSHHSFLPPGSSGGSSAGLGGRGGGWEGQTDHGGSRTRHPGGDNLASGIRIQSFPNSSRGTSCHPCDVINEALLEVTKAPFALCHDDDWCSLAKKGLLTSEDTKLNFPTIRVQNGVALLVPPEARDTEVKSEPISTSLRLPGAEKAKMHDPPRNQLAPRPMQTPSAATKAPVLSRPRGRGTYVVQACNTCRSKKVRCDGRKPVCTTCEYSNRSGDCSWGKDILPRPTVMESLKKRLDAAEEYNAYLLSELTRCQREHGGDSWGSLIRRPGAFDSSLENLDPTNYDESDDIDMDAKQPLHGLIAPVQRLALWEGGTDLMAYGSTSVFRFKPVSLQDVPSRDPAVMETPEDKYDLLLDGGNGSNYDPDFDWSRHLPTTLPLNRREHDKALDLLFKFATSWCLQVDPRLFLRDMYRSLRTPQTSTPPKTAHYSPMLHNALLALALAFLDDPAIRDKKVRNSLAQEAKKYIEAEASKPNLSSVNALAALATFHSSQGDQTLGFMYFGMSARMSQTLGLEVDCSEWVNLGLIDAADVRDRSWTYWTIFAQDVCWSLDVGRDFCLPAPTERDLRELPLPFIDSELDQLPFDHVPSSVPSQPSNLYKTFASTCGLLLISRRIMGLVNGVKKTKMRQSAIEELTAEIDLQLNTWKTSLSPDLEITQKNKMLATPHKLMLHVAYWGNFILLHRPYFYRSPKVAHSTDMAIDHARLCRRASEHIMEILDVWRKVYSLRYVPTSLLQPLFAAGTIFLLLGVQATSGIGVAQKELKHCLESLKLLIQYLREIGKSWQSALNVESILRSLIEDQLKPAILRRQATPVRGRSAFEAVRERVASYSTNPPSSRSSRRAWQTGPGSPGGSRASSSSTLVNTPISASPGLSVFPLDAKMLHTRFKDHHTDTLYTDAQLGEMNYLDAVGEEGSQLDNPDFDMSRYFGISGGENLSSSPIVGPLSYQAESGASLDGSFDFEMFGIGLDFGGPELALVPDSRPPEQGRELSRDTYNPDGGHVDNLSLGRVA</sequence>
<protein>
    <recommendedName>
        <fullName evidence="9">Zn(2)-C6 fungal-type domain-containing protein</fullName>
    </recommendedName>
</protein>
<dbReference type="GO" id="GO:0008270">
    <property type="term" value="F:zinc ion binding"/>
    <property type="evidence" value="ECO:0007669"/>
    <property type="project" value="InterPro"/>
</dbReference>
<evidence type="ECO:0000256" key="1">
    <source>
        <dbReference type="ARBA" id="ARBA00004123"/>
    </source>
</evidence>
<keyword evidence="11" id="KW-1185">Reference proteome</keyword>
<dbReference type="InterPro" id="IPR001138">
    <property type="entry name" value="Zn2Cys6_DnaBD"/>
</dbReference>
<evidence type="ECO:0000256" key="7">
    <source>
        <dbReference type="ARBA" id="ARBA00023242"/>
    </source>
</evidence>
<comment type="caution">
    <text evidence="10">The sequence shown here is derived from an EMBL/GenBank/DDBJ whole genome shotgun (WGS) entry which is preliminary data.</text>
</comment>
<feature type="region of interest" description="Disordered" evidence="8">
    <location>
        <begin position="1461"/>
        <end position="1493"/>
    </location>
</feature>
<reference evidence="10 11" key="1">
    <citation type="journal article" date="2020" name="ISME J.">
        <title>Uncovering the hidden diversity of litter-decomposition mechanisms in mushroom-forming fungi.</title>
        <authorList>
            <person name="Floudas D."/>
            <person name="Bentzer J."/>
            <person name="Ahren D."/>
            <person name="Johansson T."/>
            <person name="Persson P."/>
            <person name="Tunlid A."/>
        </authorList>
    </citation>
    <scope>NUCLEOTIDE SEQUENCE [LARGE SCALE GENOMIC DNA]</scope>
    <source>
        <strain evidence="10 11">CBS 175.51</strain>
    </source>
</reference>
<dbReference type="PANTHER" id="PTHR31313:SF81">
    <property type="entry name" value="TY1 ENHANCER ACTIVATOR"/>
    <property type="match status" value="1"/>
</dbReference>
<dbReference type="PROSITE" id="PS00463">
    <property type="entry name" value="ZN2_CY6_FUNGAL_1"/>
    <property type="match status" value="1"/>
</dbReference>
<dbReference type="CDD" id="cd12148">
    <property type="entry name" value="fungal_TF_MHR"/>
    <property type="match status" value="1"/>
</dbReference>
<dbReference type="GO" id="GO:0000981">
    <property type="term" value="F:DNA-binding transcription factor activity, RNA polymerase II-specific"/>
    <property type="evidence" value="ECO:0007669"/>
    <property type="project" value="InterPro"/>
</dbReference>
<keyword evidence="5" id="KW-0238">DNA-binding</keyword>
<evidence type="ECO:0000256" key="3">
    <source>
        <dbReference type="ARBA" id="ARBA00022833"/>
    </source>
</evidence>
<dbReference type="GO" id="GO:0003677">
    <property type="term" value="F:DNA binding"/>
    <property type="evidence" value="ECO:0007669"/>
    <property type="project" value="UniProtKB-KW"/>
</dbReference>
<feature type="domain" description="Zn(2)-C6 fungal-type" evidence="9">
    <location>
        <begin position="668"/>
        <end position="700"/>
    </location>
</feature>
<dbReference type="SMART" id="SM00906">
    <property type="entry name" value="Fungal_trans"/>
    <property type="match status" value="1"/>
</dbReference>
<evidence type="ECO:0000256" key="8">
    <source>
        <dbReference type="SAM" id="MobiDB-lite"/>
    </source>
</evidence>
<feature type="compositionally biased region" description="Gly residues" evidence="8">
    <location>
        <begin position="493"/>
        <end position="509"/>
    </location>
</feature>
<evidence type="ECO:0000256" key="4">
    <source>
        <dbReference type="ARBA" id="ARBA00023015"/>
    </source>
</evidence>
<gene>
    <name evidence="10" type="ORF">D9611_012020</name>
</gene>
<feature type="region of interest" description="Disordered" evidence="8">
    <location>
        <begin position="117"/>
        <end position="166"/>
    </location>
</feature>
<dbReference type="Pfam" id="PF04082">
    <property type="entry name" value="Fungal_trans"/>
    <property type="match status" value="1"/>
</dbReference>
<evidence type="ECO:0000256" key="6">
    <source>
        <dbReference type="ARBA" id="ARBA00023163"/>
    </source>
</evidence>
<feature type="region of interest" description="Disordered" evidence="8">
    <location>
        <begin position="1"/>
        <end position="29"/>
    </location>
</feature>
<dbReference type="PROSITE" id="PS50048">
    <property type="entry name" value="ZN2_CY6_FUNGAL_2"/>
    <property type="match status" value="1"/>
</dbReference>
<dbReference type="PANTHER" id="PTHR31313">
    <property type="entry name" value="TY1 ENHANCER ACTIVATOR"/>
    <property type="match status" value="1"/>
</dbReference>
<dbReference type="InterPro" id="IPR007219">
    <property type="entry name" value="XnlR_reg_dom"/>
</dbReference>
<dbReference type="SUPFAM" id="SSF57701">
    <property type="entry name" value="Zn2/Cys6 DNA-binding domain"/>
    <property type="match status" value="1"/>
</dbReference>
<feature type="compositionally biased region" description="Basic and acidic residues" evidence="8">
    <location>
        <begin position="624"/>
        <end position="634"/>
    </location>
</feature>
<dbReference type="InterPro" id="IPR036864">
    <property type="entry name" value="Zn2-C6_fun-type_DNA-bd_sf"/>
</dbReference>
<comment type="subcellular location">
    <subcellularLocation>
        <location evidence="1">Nucleus</location>
    </subcellularLocation>
</comment>
<evidence type="ECO:0000256" key="5">
    <source>
        <dbReference type="ARBA" id="ARBA00023125"/>
    </source>
</evidence>
<keyword evidence="3" id="KW-0862">Zinc</keyword>
<feature type="region of interest" description="Disordered" evidence="8">
    <location>
        <begin position="463"/>
        <end position="533"/>
    </location>
</feature>
<feature type="compositionally biased region" description="Basic and acidic residues" evidence="8">
    <location>
        <begin position="1464"/>
        <end position="1474"/>
    </location>
</feature>
<dbReference type="Proteomes" id="UP000541558">
    <property type="component" value="Unassembled WGS sequence"/>
</dbReference>
<feature type="compositionally biased region" description="Low complexity" evidence="8">
    <location>
        <begin position="121"/>
        <end position="139"/>
    </location>
</feature>
<dbReference type="CDD" id="cd00067">
    <property type="entry name" value="GAL4"/>
    <property type="match status" value="1"/>
</dbReference>
<dbReference type="GO" id="GO:0005634">
    <property type="term" value="C:nucleus"/>
    <property type="evidence" value="ECO:0007669"/>
    <property type="project" value="UniProtKB-SubCell"/>
</dbReference>
<keyword evidence="6" id="KW-0804">Transcription</keyword>
<evidence type="ECO:0000259" key="9">
    <source>
        <dbReference type="PROSITE" id="PS50048"/>
    </source>
</evidence>